<accession>A0A2N8L3B8</accession>
<keyword evidence="4" id="KW-1185">Reference proteome</keyword>
<evidence type="ECO:0000313" key="3">
    <source>
        <dbReference type="EMBL" id="PND40195.1"/>
    </source>
</evidence>
<feature type="signal peptide" evidence="2">
    <location>
        <begin position="1"/>
        <end position="38"/>
    </location>
</feature>
<gene>
    <name evidence="3" type="ORF">C1O66_02090</name>
</gene>
<evidence type="ECO:0000256" key="2">
    <source>
        <dbReference type="SAM" id="SignalP"/>
    </source>
</evidence>
<dbReference type="Gene3D" id="3.40.190.150">
    <property type="entry name" value="Bordetella uptake gene, domain 1"/>
    <property type="match status" value="1"/>
</dbReference>
<dbReference type="PIRSF" id="PIRSF017082">
    <property type="entry name" value="YflP"/>
    <property type="match status" value="1"/>
</dbReference>
<name>A0A2N8L3B8_9BURK</name>
<evidence type="ECO:0000313" key="4">
    <source>
        <dbReference type="Proteomes" id="UP000235916"/>
    </source>
</evidence>
<dbReference type="Gene3D" id="3.40.190.10">
    <property type="entry name" value="Periplasmic binding protein-like II"/>
    <property type="match status" value="1"/>
</dbReference>
<proteinExistence type="inferred from homology"/>
<dbReference type="OrthoDB" id="8678477at2"/>
<dbReference type="AlphaFoldDB" id="A0A2N8L3B8"/>
<dbReference type="SUPFAM" id="SSF53850">
    <property type="entry name" value="Periplasmic binding protein-like II"/>
    <property type="match status" value="1"/>
</dbReference>
<comment type="similarity">
    <text evidence="1">Belongs to the UPF0065 (bug) family.</text>
</comment>
<sequence>MRKKNHGGPQQQRRRWTHALVALTGLTLLGTSGSSAWAQSGNASNWPAHPIKWIVAYPAGGGSDFLARQLAPQLSKQLGQQIVIDNRPGAGGSIGTDAAAKSSADGYTWLSGDNGAMVFNSAMYKKLPYTASDFQAVGLMARFPLLLVVNPQAGFSSVGQWLSDMKKNPGKFSYASPGVGSPHHLAMEMLKERSGSFIVHVPYRGTANAVQDLLAGVVPMAILDTAAGLPQIRSGKLRALAVLSGKRVAQLPDVPTFDELGLKGVDVSAWQGLFLPRGTPEAVTTRLSSELNRTLQMPEVKARLEEFGLEVTPSDAASLGRFVQQETQTWHRLIRERKLSAE</sequence>
<dbReference type="InterPro" id="IPR005064">
    <property type="entry name" value="BUG"/>
</dbReference>
<dbReference type="InterPro" id="IPR042100">
    <property type="entry name" value="Bug_dom1"/>
</dbReference>
<dbReference type="Pfam" id="PF03401">
    <property type="entry name" value="TctC"/>
    <property type="match status" value="1"/>
</dbReference>
<dbReference type="PANTHER" id="PTHR42928">
    <property type="entry name" value="TRICARBOXYLATE-BINDING PROTEIN"/>
    <property type="match status" value="1"/>
</dbReference>
<dbReference type="Proteomes" id="UP000235916">
    <property type="component" value="Unassembled WGS sequence"/>
</dbReference>
<evidence type="ECO:0000256" key="1">
    <source>
        <dbReference type="ARBA" id="ARBA00006987"/>
    </source>
</evidence>
<dbReference type="PANTHER" id="PTHR42928:SF5">
    <property type="entry name" value="BLR1237 PROTEIN"/>
    <property type="match status" value="1"/>
</dbReference>
<keyword evidence="2" id="KW-0732">Signal</keyword>
<dbReference type="EMBL" id="POSP01000001">
    <property type="protein sequence ID" value="PND40195.1"/>
    <property type="molecule type" value="Genomic_DNA"/>
</dbReference>
<dbReference type="CDD" id="cd07012">
    <property type="entry name" value="PBP2_Bug_TTT"/>
    <property type="match status" value="1"/>
</dbReference>
<dbReference type="RefSeq" id="WP_102766329.1">
    <property type="nucleotide sequence ID" value="NZ_POSP01000001.1"/>
</dbReference>
<protein>
    <submittedName>
        <fullName evidence="3">ABC transporter substrate-binding protein</fullName>
    </submittedName>
</protein>
<organism evidence="3 4">
    <name type="scientific">Kinneretia aquatilis</name>
    <dbReference type="NCBI Taxonomy" id="2070761"/>
    <lineage>
        <taxon>Bacteria</taxon>
        <taxon>Pseudomonadati</taxon>
        <taxon>Pseudomonadota</taxon>
        <taxon>Betaproteobacteria</taxon>
        <taxon>Burkholderiales</taxon>
        <taxon>Sphaerotilaceae</taxon>
        <taxon>Roseateles</taxon>
    </lineage>
</organism>
<reference evidence="3 4" key="1">
    <citation type="submission" date="2018-01" db="EMBL/GenBank/DDBJ databases">
        <title>Draft genome sequence of Paucibacter aquatile CR182 isolated from freshwater of the Nakdong River.</title>
        <authorList>
            <person name="Choi A."/>
            <person name="Chung E.J."/>
        </authorList>
    </citation>
    <scope>NUCLEOTIDE SEQUENCE [LARGE SCALE GENOMIC DNA]</scope>
    <source>
        <strain evidence="3 4">CR182</strain>
    </source>
</reference>
<feature type="chain" id="PRO_5014640608" evidence="2">
    <location>
        <begin position="39"/>
        <end position="342"/>
    </location>
</feature>
<comment type="caution">
    <text evidence="3">The sequence shown here is derived from an EMBL/GenBank/DDBJ whole genome shotgun (WGS) entry which is preliminary data.</text>
</comment>